<protein>
    <recommendedName>
        <fullName evidence="3">3-methyl-2-oxobutanoate hydroxymethyltransferase</fullName>
    </recommendedName>
</protein>
<gene>
    <name evidence="1" type="ORF">FHX44_118087</name>
</gene>
<evidence type="ECO:0000313" key="2">
    <source>
        <dbReference type="Proteomes" id="UP000321261"/>
    </source>
</evidence>
<keyword evidence="2" id="KW-1185">Reference proteome</keyword>
<evidence type="ECO:0008006" key="3">
    <source>
        <dbReference type="Google" id="ProtNLM"/>
    </source>
</evidence>
<dbReference type="Proteomes" id="UP000321261">
    <property type="component" value="Unassembled WGS sequence"/>
</dbReference>
<reference evidence="1 2" key="1">
    <citation type="submission" date="2019-06" db="EMBL/GenBank/DDBJ databases">
        <title>Sequencing the genomes of 1000 actinobacteria strains.</title>
        <authorList>
            <person name="Klenk H.-P."/>
        </authorList>
    </citation>
    <scope>NUCLEOTIDE SEQUENCE [LARGE SCALE GENOMIC DNA]</scope>
    <source>
        <strain evidence="1 2">DSM 45671</strain>
    </source>
</reference>
<dbReference type="AlphaFoldDB" id="A0A561T4W9"/>
<dbReference type="EMBL" id="VIWU01000001">
    <property type="protein sequence ID" value="TWF82142.1"/>
    <property type="molecule type" value="Genomic_DNA"/>
</dbReference>
<sequence length="158" mass="15965">MPGSCARAATAAEARFRIDRPVAPARAPRIVALDDGAAEVVRRTAALPWANARFSVCEATDGADAVLLRGVDGGTATLADELASADVVVMIATSDAGAGCAHTIGKACWQRAVQTAGLVVSDGPGSARAVAALRPHARVLLPGADESDVVDLLTALRA</sequence>
<comment type="caution">
    <text evidence="1">The sequence shown here is derived from an EMBL/GenBank/DDBJ whole genome shotgun (WGS) entry which is preliminary data.</text>
</comment>
<name>A0A561T4W9_9PSEU</name>
<accession>A0A561T4W9</accession>
<evidence type="ECO:0000313" key="1">
    <source>
        <dbReference type="EMBL" id="TWF82142.1"/>
    </source>
</evidence>
<organism evidence="1 2">
    <name type="scientific">Pseudonocardia hierapolitana</name>
    <dbReference type="NCBI Taxonomy" id="1128676"/>
    <lineage>
        <taxon>Bacteria</taxon>
        <taxon>Bacillati</taxon>
        <taxon>Actinomycetota</taxon>
        <taxon>Actinomycetes</taxon>
        <taxon>Pseudonocardiales</taxon>
        <taxon>Pseudonocardiaceae</taxon>
        <taxon>Pseudonocardia</taxon>
    </lineage>
</organism>
<dbReference type="OrthoDB" id="3576951at2"/>
<proteinExistence type="predicted"/>